<dbReference type="AlphaFoldDB" id="A0A6G1I337"/>
<feature type="compositionally biased region" description="Polar residues" evidence="1">
    <location>
        <begin position="135"/>
        <end position="149"/>
    </location>
</feature>
<reference evidence="2" key="1">
    <citation type="journal article" date="2020" name="Stud. Mycol.">
        <title>101 Dothideomycetes genomes: a test case for predicting lifestyles and emergence of pathogens.</title>
        <authorList>
            <person name="Haridas S."/>
            <person name="Albert R."/>
            <person name="Binder M."/>
            <person name="Bloem J."/>
            <person name="Labutti K."/>
            <person name="Salamov A."/>
            <person name="Andreopoulos B."/>
            <person name="Baker S."/>
            <person name="Barry K."/>
            <person name="Bills G."/>
            <person name="Bluhm B."/>
            <person name="Cannon C."/>
            <person name="Castanera R."/>
            <person name="Culley D."/>
            <person name="Daum C."/>
            <person name="Ezra D."/>
            <person name="Gonzalez J."/>
            <person name="Henrissat B."/>
            <person name="Kuo A."/>
            <person name="Liang C."/>
            <person name="Lipzen A."/>
            <person name="Lutzoni F."/>
            <person name="Magnuson J."/>
            <person name="Mondo S."/>
            <person name="Nolan M."/>
            <person name="Ohm R."/>
            <person name="Pangilinan J."/>
            <person name="Park H.-J."/>
            <person name="Ramirez L."/>
            <person name="Alfaro M."/>
            <person name="Sun H."/>
            <person name="Tritt A."/>
            <person name="Yoshinaga Y."/>
            <person name="Zwiers L.-H."/>
            <person name="Turgeon B."/>
            <person name="Goodwin S."/>
            <person name="Spatafora J."/>
            <person name="Crous P."/>
            <person name="Grigoriev I."/>
        </authorList>
    </citation>
    <scope>NUCLEOTIDE SEQUENCE</scope>
    <source>
        <strain evidence="2">CBS 262.69</strain>
    </source>
</reference>
<protein>
    <submittedName>
        <fullName evidence="2">Uncharacterized protein</fullName>
    </submittedName>
</protein>
<gene>
    <name evidence="2" type="ORF">EJ06DRAFT_347140</name>
</gene>
<name>A0A6G1I337_9PEZI</name>
<evidence type="ECO:0000256" key="1">
    <source>
        <dbReference type="SAM" id="MobiDB-lite"/>
    </source>
</evidence>
<dbReference type="Proteomes" id="UP000799640">
    <property type="component" value="Unassembled WGS sequence"/>
</dbReference>
<sequence>MVMLRGGGGGVWRSKSCGINPTSMADPDRFRAWGSSRHSASQHSTALWVTDGLQVFQMGDILLIRGLTHIRTSSAVTSGTQTAASLIPPPYGSIFSTFTAKDLRESTSNFIKLFSPFYSSRLPFPGRNYPFWPTMPSSGSRDNCGSGATVTDRRRSPALAPTRPSPWQQNLTTTGPPSSATLARKPVPPSRHRQLAFSLARLASRKGVPCRELQARCEGRNGCIQTSGPRYAVPHAPRKTLAGYKKDGRRARWQCQIALPVSPSRIAGAKMGAKENGSPAPGPGVSIIPCGRADKGGAGEGKGRRESHVWFVLHYRYSCLHTGIREHG</sequence>
<dbReference type="EMBL" id="ML996691">
    <property type="protein sequence ID" value="KAF2402604.1"/>
    <property type="molecule type" value="Genomic_DNA"/>
</dbReference>
<evidence type="ECO:0000313" key="2">
    <source>
        <dbReference type="EMBL" id="KAF2402604.1"/>
    </source>
</evidence>
<proteinExistence type="predicted"/>
<feature type="compositionally biased region" description="Basic and acidic residues" evidence="1">
    <location>
        <begin position="292"/>
        <end position="303"/>
    </location>
</feature>
<evidence type="ECO:0000313" key="3">
    <source>
        <dbReference type="Proteomes" id="UP000799640"/>
    </source>
</evidence>
<feature type="compositionally biased region" description="Polar residues" evidence="1">
    <location>
        <begin position="165"/>
        <end position="181"/>
    </location>
</feature>
<accession>A0A6G1I337</accession>
<feature type="region of interest" description="Disordered" evidence="1">
    <location>
        <begin position="271"/>
        <end position="303"/>
    </location>
</feature>
<keyword evidence="3" id="KW-1185">Reference proteome</keyword>
<organism evidence="2 3">
    <name type="scientific">Trichodelitschia bisporula</name>
    <dbReference type="NCBI Taxonomy" id="703511"/>
    <lineage>
        <taxon>Eukaryota</taxon>
        <taxon>Fungi</taxon>
        <taxon>Dikarya</taxon>
        <taxon>Ascomycota</taxon>
        <taxon>Pezizomycotina</taxon>
        <taxon>Dothideomycetes</taxon>
        <taxon>Dothideomycetes incertae sedis</taxon>
        <taxon>Phaeotrichales</taxon>
        <taxon>Phaeotrichaceae</taxon>
        <taxon>Trichodelitschia</taxon>
    </lineage>
</organism>
<feature type="region of interest" description="Disordered" evidence="1">
    <location>
        <begin position="135"/>
        <end position="190"/>
    </location>
</feature>